<protein>
    <submittedName>
        <fullName evidence="3">Aldo/keto reductase</fullName>
    </submittedName>
</protein>
<dbReference type="SUPFAM" id="SSF51430">
    <property type="entry name" value="NAD(P)-linked oxidoreductase"/>
    <property type="match status" value="1"/>
</dbReference>
<keyword evidence="4" id="KW-1185">Reference proteome</keyword>
<dbReference type="InterPro" id="IPR050791">
    <property type="entry name" value="Aldo-Keto_reductase"/>
</dbReference>
<organism evidence="3 4">
    <name type="scientific">Actinophytocola xanthii</name>
    <dbReference type="NCBI Taxonomy" id="1912961"/>
    <lineage>
        <taxon>Bacteria</taxon>
        <taxon>Bacillati</taxon>
        <taxon>Actinomycetota</taxon>
        <taxon>Actinomycetes</taxon>
        <taxon>Pseudonocardiales</taxon>
        <taxon>Pseudonocardiaceae</taxon>
    </lineage>
</organism>
<dbReference type="PANTHER" id="PTHR43625">
    <property type="entry name" value="AFLATOXIN B1 ALDEHYDE REDUCTASE"/>
    <property type="match status" value="1"/>
</dbReference>
<dbReference type="STRING" id="1912961.BU204_22540"/>
<keyword evidence="1" id="KW-0560">Oxidoreductase</keyword>
<evidence type="ECO:0000313" key="4">
    <source>
        <dbReference type="Proteomes" id="UP000185596"/>
    </source>
</evidence>
<comment type="caution">
    <text evidence="3">The sequence shown here is derived from an EMBL/GenBank/DDBJ whole genome shotgun (WGS) entry which is preliminary data.</text>
</comment>
<dbReference type="InterPro" id="IPR020471">
    <property type="entry name" value="AKR"/>
</dbReference>
<dbReference type="EMBL" id="MSIE01000043">
    <property type="protein sequence ID" value="OLF15322.1"/>
    <property type="molecule type" value="Genomic_DNA"/>
</dbReference>
<evidence type="ECO:0000256" key="1">
    <source>
        <dbReference type="ARBA" id="ARBA00023002"/>
    </source>
</evidence>
<dbReference type="InterPro" id="IPR036812">
    <property type="entry name" value="NAD(P)_OxRdtase_dom_sf"/>
</dbReference>
<reference evidence="3 4" key="1">
    <citation type="submission" date="2016-12" db="EMBL/GenBank/DDBJ databases">
        <title>The draft genome sequence of Actinophytocola sp. 11-183.</title>
        <authorList>
            <person name="Wang W."/>
            <person name="Yuan L."/>
        </authorList>
    </citation>
    <scope>NUCLEOTIDE SEQUENCE [LARGE SCALE GENOMIC DNA]</scope>
    <source>
        <strain evidence="3 4">11-183</strain>
    </source>
</reference>
<proteinExistence type="predicted"/>
<dbReference type="GO" id="GO:0016491">
    <property type="term" value="F:oxidoreductase activity"/>
    <property type="evidence" value="ECO:0007669"/>
    <property type="project" value="UniProtKB-KW"/>
</dbReference>
<dbReference type="GO" id="GO:0005737">
    <property type="term" value="C:cytoplasm"/>
    <property type="evidence" value="ECO:0007669"/>
    <property type="project" value="TreeGrafter"/>
</dbReference>
<accession>A0A1Q8CLT5</accession>
<dbReference type="Pfam" id="PF00248">
    <property type="entry name" value="Aldo_ket_red"/>
    <property type="match status" value="1"/>
</dbReference>
<evidence type="ECO:0000313" key="3">
    <source>
        <dbReference type="EMBL" id="OLF15322.1"/>
    </source>
</evidence>
<sequence>MDKRTLGQLEVSALGLGCMGMSPVYGPVDDDESIRVVHRALDLGVTFLDTADVYGTGHNEELVGRAIRDRRDEVVLATKFGIREVVGGGEVRVDGSPEYVRAAVERSLTRLGVDTIDLYYLHRRDPNVPIEDTVGAMSDLVDAGKVRYLGLSEVSVDTLVRAHSAHPITALQSEFSLFNRDLADSVLPTCAELGIGVVPYSPVGRGFLTGNVDALRDLPEGDFRRGLPQFQGENLDANIALARRVQGLAETLGVTPVQVALAWLLAQHAHLVPIPGTKRVRYLEENAAAADVRLTPEQLAEIDSALPGGSVSGARYTEAGLAAVNR</sequence>
<feature type="domain" description="NADP-dependent oxidoreductase" evidence="2">
    <location>
        <begin position="14"/>
        <end position="305"/>
    </location>
</feature>
<dbReference type="Proteomes" id="UP000185596">
    <property type="component" value="Unassembled WGS sequence"/>
</dbReference>
<dbReference type="Gene3D" id="3.20.20.100">
    <property type="entry name" value="NADP-dependent oxidoreductase domain"/>
    <property type="match status" value="1"/>
</dbReference>
<dbReference type="AlphaFoldDB" id="A0A1Q8CLT5"/>
<evidence type="ECO:0000259" key="2">
    <source>
        <dbReference type="Pfam" id="PF00248"/>
    </source>
</evidence>
<dbReference type="OrthoDB" id="9768793at2"/>
<dbReference type="CDD" id="cd19076">
    <property type="entry name" value="AKR_AKR13A_13D"/>
    <property type="match status" value="1"/>
</dbReference>
<gene>
    <name evidence="3" type="ORF">BU204_22540</name>
</gene>
<dbReference type="InterPro" id="IPR023210">
    <property type="entry name" value="NADP_OxRdtase_dom"/>
</dbReference>
<dbReference type="PANTHER" id="PTHR43625:SF40">
    <property type="entry name" value="ALDO-KETO REDUCTASE YAKC [NADP(+)]"/>
    <property type="match status" value="1"/>
</dbReference>
<dbReference type="PRINTS" id="PR00069">
    <property type="entry name" value="ALDKETRDTASE"/>
</dbReference>
<name>A0A1Q8CLT5_9PSEU</name>